<gene>
    <name evidence="1" type="ORF">OWV82_006633</name>
</gene>
<name>A0ACC1YI80_MELAZ</name>
<protein>
    <submittedName>
        <fullName evidence="1">Ubiquitin carboxyl-terminal hydrolase 12</fullName>
    </submittedName>
</protein>
<proteinExistence type="predicted"/>
<keyword evidence="2" id="KW-1185">Reference proteome</keyword>
<dbReference type="Proteomes" id="UP001164539">
    <property type="component" value="Chromosome 3"/>
</dbReference>
<evidence type="ECO:0000313" key="1">
    <source>
        <dbReference type="EMBL" id="KAJ4723243.1"/>
    </source>
</evidence>
<accession>A0ACC1YI80</accession>
<sequence length="304" mass="34926">MDRVFVEKNAVARFNSHLPPMHYMITIQSFSSLANRKYQFGKFEVGRFKWNLVLYPNGNKGKNVKDHISVYLGIADINSLSFGWEAYANFRLFLLDQNKDMFLIVQDRIGKEKKFHGLKREWGFDEFISLEDFNDASNGYLVEDTCVFGVEVFVKERNIVKGECLSVIKNITSFKHVWKIADFSWWGSYKESKLFTGGNHEWKIGLYPRGDSTTSSYLSLFLFLTDQNVKIYAAYTLRILDQVHGTRHETFVNNEATLFSDNEGQGLSKFVELGRFQDSGNGLLVMDVCTVEAEVLVFGALKSL</sequence>
<evidence type="ECO:0000313" key="2">
    <source>
        <dbReference type="Proteomes" id="UP001164539"/>
    </source>
</evidence>
<reference evidence="1 2" key="1">
    <citation type="journal article" date="2023" name="Science">
        <title>Complex scaffold remodeling in plant triterpene biosynthesis.</title>
        <authorList>
            <person name="De La Pena R."/>
            <person name="Hodgson H."/>
            <person name="Liu J.C."/>
            <person name="Stephenson M.J."/>
            <person name="Martin A.C."/>
            <person name="Owen C."/>
            <person name="Harkess A."/>
            <person name="Leebens-Mack J."/>
            <person name="Jimenez L.E."/>
            <person name="Osbourn A."/>
            <person name="Sattely E.S."/>
        </authorList>
    </citation>
    <scope>NUCLEOTIDE SEQUENCE [LARGE SCALE GENOMIC DNA]</scope>
    <source>
        <strain evidence="2">cv. JPN11</strain>
        <tissue evidence="1">Leaf</tissue>
    </source>
</reference>
<comment type="caution">
    <text evidence="1">The sequence shown here is derived from an EMBL/GenBank/DDBJ whole genome shotgun (WGS) entry which is preliminary data.</text>
</comment>
<organism evidence="1 2">
    <name type="scientific">Melia azedarach</name>
    <name type="common">Chinaberry tree</name>
    <dbReference type="NCBI Taxonomy" id="155640"/>
    <lineage>
        <taxon>Eukaryota</taxon>
        <taxon>Viridiplantae</taxon>
        <taxon>Streptophyta</taxon>
        <taxon>Embryophyta</taxon>
        <taxon>Tracheophyta</taxon>
        <taxon>Spermatophyta</taxon>
        <taxon>Magnoliopsida</taxon>
        <taxon>eudicotyledons</taxon>
        <taxon>Gunneridae</taxon>
        <taxon>Pentapetalae</taxon>
        <taxon>rosids</taxon>
        <taxon>malvids</taxon>
        <taxon>Sapindales</taxon>
        <taxon>Meliaceae</taxon>
        <taxon>Melia</taxon>
    </lineage>
</organism>
<dbReference type="EMBL" id="CM051396">
    <property type="protein sequence ID" value="KAJ4723243.1"/>
    <property type="molecule type" value="Genomic_DNA"/>
</dbReference>
<keyword evidence="1" id="KW-0378">Hydrolase</keyword>